<sequence>RRVVLEPVVGKVVDALGGFEGDTYRLGDEVGACLKDLKRLWRKDDLDDERTVARIFWDIRVLPRDLIPILMVTAGKGMVEDKRAISCADLMTAMTWPIDLAEELKELDDIQDRGTDYTRLLQGHLHYKAALLQPCVMQALFGIMLPPLAKSPKERTTRDGQIVNVILHLIRNLAFIKDLPVNSHLSAEQAEFSSLQNRLVRELHDTHVFQLLLTIAANADNDPLFAQWNTLVLEIFFLLFRGVKPSTLAADQAKQPAKNLKRLMDTEKLIRQNVARRQATRHSRFGTTIAVKLNKKNIPSPEVEVATDPDKPKRNPPNDHFVLHSQQALKQDTSSIMDLTRKQRAKKVNTVDSLAREDNLSLESKLLLQNLAVEFLVACFNPTDIDFVSKLAFLATLLKDIRSERAKIIEKDNVLLLYVTKWFLEFFLALRSQELASGLPAEVRQWKFNVVAEVTERTWIVWVHKRMRQAVEDKPKQWTELQAGIECLTQLLLLIDAMSESKSTVYVDAASLLQQQLVYNGEILDLALDSLRSYTPGTQSLAYLDSSVHLAYSLLRLLERWGKQDVYVRKRVTKRKRKDASTVNDADDEEEMLQPDDEIIHETMFTFEAFQARFAHAEITKSLLAYLARYKHFSSVDCMRRITNLMHRQAVKAKAEGLFFNVSTLDLFKTLLDEKHLFPNEQPYKDLVNLIKYILRQFFKALAENPLLAVQAFFPKTRGNWKQFSSWESEDKTRGDFDTCFPQDVVVKKGYTWSEELGIAIAALTEAGQRNLVVWTTEILEQVVKERNEIIEHYDGKTTGEDNENDGDGNDGNDVNEVTKVKEKFVLYQPSAEAMEHISDFAVPLRGPQEIQAATTNPNLKLLFRLCKFYILDEGDETLSWYVPKTVLPSDQQRILNVVKQHLDNPMDLQGSKAEQLLRKKRRTRRRAATPDTDAEDSDAQLTRRKKRERKKKEKEQYKSAQFIGDSDEEYGDIEAFFEKEKAQRERMAAKTHAGPLLGTMRSTGTKKRRRTGKGDSQKGKYPKRHKGGSAIHEAQDQSSD</sequence>
<dbReference type="PANTHER" id="PTHR22940:SF4">
    <property type="entry name" value="PROTEIN TIMELESS HOMOLOG"/>
    <property type="match status" value="1"/>
</dbReference>
<keyword evidence="4" id="KW-0131">Cell cycle</keyword>
<dbReference type="InterPro" id="IPR044998">
    <property type="entry name" value="Timeless"/>
</dbReference>
<dbReference type="OrthoDB" id="310853at2759"/>
<dbReference type="PANTHER" id="PTHR22940">
    <property type="entry name" value="TIMEOUT/TIMELESS-2"/>
    <property type="match status" value="1"/>
</dbReference>
<protein>
    <submittedName>
        <fullName evidence="7">Timeless-domain-containing protein</fullName>
    </submittedName>
</protein>
<proteinExistence type="predicted"/>
<dbReference type="GO" id="GO:0043111">
    <property type="term" value="P:replication fork arrest"/>
    <property type="evidence" value="ECO:0007669"/>
    <property type="project" value="TreeGrafter"/>
</dbReference>
<dbReference type="GO" id="GO:0000076">
    <property type="term" value="P:DNA replication checkpoint signaling"/>
    <property type="evidence" value="ECO:0007669"/>
    <property type="project" value="TreeGrafter"/>
</dbReference>
<feature type="compositionally biased region" description="Acidic residues" evidence="5">
    <location>
        <begin position="801"/>
        <end position="811"/>
    </location>
</feature>
<keyword evidence="8" id="KW-1185">Reference proteome</keyword>
<feature type="region of interest" description="Disordered" evidence="5">
    <location>
        <begin position="908"/>
        <end position="961"/>
    </location>
</feature>
<feature type="domain" description="Timeless N-terminal" evidence="6">
    <location>
        <begin position="23"/>
        <end position="291"/>
    </location>
</feature>
<evidence type="ECO:0000256" key="1">
    <source>
        <dbReference type="ARBA" id="ARBA00004123"/>
    </source>
</evidence>
<keyword evidence="2" id="KW-0236">DNA replication inhibitor</keyword>
<evidence type="ECO:0000259" key="6">
    <source>
        <dbReference type="Pfam" id="PF04821"/>
    </source>
</evidence>
<feature type="non-terminal residue" evidence="7">
    <location>
        <position position="1041"/>
    </location>
</feature>
<dbReference type="AlphaFoldDB" id="A0A0D7AQM3"/>
<feature type="compositionally biased region" description="Basic residues" evidence="5">
    <location>
        <begin position="943"/>
        <end position="953"/>
    </location>
</feature>
<dbReference type="Pfam" id="PF04821">
    <property type="entry name" value="TIMELESS"/>
    <property type="match status" value="1"/>
</dbReference>
<dbReference type="GO" id="GO:0003677">
    <property type="term" value="F:DNA binding"/>
    <property type="evidence" value="ECO:0007669"/>
    <property type="project" value="TreeGrafter"/>
</dbReference>
<evidence type="ECO:0000256" key="5">
    <source>
        <dbReference type="SAM" id="MobiDB-lite"/>
    </source>
</evidence>
<feature type="region of interest" description="Disordered" evidence="5">
    <location>
        <begin position="794"/>
        <end position="815"/>
    </location>
</feature>
<feature type="non-terminal residue" evidence="7">
    <location>
        <position position="1"/>
    </location>
</feature>
<dbReference type="InterPro" id="IPR006906">
    <property type="entry name" value="Timeless_N"/>
</dbReference>
<comment type="subcellular location">
    <subcellularLocation>
        <location evidence="1">Nucleus</location>
    </subcellularLocation>
</comment>
<feature type="region of interest" description="Disordered" evidence="5">
    <location>
        <begin position="982"/>
        <end position="1041"/>
    </location>
</feature>
<dbReference type="Proteomes" id="UP000054144">
    <property type="component" value="Unassembled WGS sequence"/>
</dbReference>
<evidence type="ECO:0000256" key="4">
    <source>
        <dbReference type="ARBA" id="ARBA00023306"/>
    </source>
</evidence>
<keyword evidence="3" id="KW-0539">Nucleus</keyword>
<accession>A0A0D7AQM3</accession>
<reference evidence="7 8" key="1">
    <citation type="journal article" date="2015" name="Fungal Genet. Biol.">
        <title>Evolution of novel wood decay mechanisms in Agaricales revealed by the genome sequences of Fistulina hepatica and Cylindrobasidium torrendii.</title>
        <authorList>
            <person name="Floudas D."/>
            <person name="Held B.W."/>
            <person name="Riley R."/>
            <person name="Nagy L.G."/>
            <person name="Koehler G."/>
            <person name="Ransdell A.S."/>
            <person name="Younus H."/>
            <person name="Chow J."/>
            <person name="Chiniquy J."/>
            <person name="Lipzen A."/>
            <person name="Tritt A."/>
            <person name="Sun H."/>
            <person name="Haridas S."/>
            <person name="LaButti K."/>
            <person name="Ohm R.A."/>
            <person name="Kues U."/>
            <person name="Blanchette R.A."/>
            <person name="Grigoriev I.V."/>
            <person name="Minto R.E."/>
            <person name="Hibbett D.S."/>
        </authorList>
    </citation>
    <scope>NUCLEOTIDE SEQUENCE [LARGE SCALE GENOMIC DNA]</scope>
    <source>
        <strain evidence="7 8">ATCC 64428</strain>
    </source>
</reference>
<gene>
    <name evidence="7" type="ORF">FISHEDRAFT_28575</name>
</gene>
<dbReference type="EMBL" id="KN881583">
    <property type="protein sequence ID" value="KIY53837.1"/>
    <property type="molecule type" value="Genomic_DNA"/>
</dbReference>
<organism evidence="7 8">
    <name type="scientific">Fistulina hepatica ATCC 64428</name>
    <dbReference type="NCBI Taxonomy" id="1128425"/>
    <lineage>
        <taxon>Eukaryota</taxon>
        <taxon>Fungi</taxon>
        <taxon>Dikarya</taxon>
        <taxon>Basidiomycota</taxon>
        <taxon>Agaricomycotina</taxon>
        <taxon>Agaricomycetes</taxon>
        <taxon>Agaricomycetidae</taxon>
        <taxon>Agaricales</taxon>
        <taxon>Fistulinaceae</taxon>
        <taxon>Fistulina</taxon>
    </lineage>
</organism>
<evidence type="ECO:0000256" key="2">
    <source>
        <dbReference type="ARBA" id="ARBA00022880"/>
    </source>
</evidence>
<dbReference type="GO" id="GO:0031298">
    <property type="term" value="C:replication fork protection complex"/>
    <property type="evidence" value="ECO:0007669"/>
    <property type="project" value="TreeGrafter"/>
</dbReference>
<dbReference type="GO" id="GO:0006281">
    <property type="term" value="P:DNA repair"/>
    <property type="evidence" value="ECO:0007669"/>
    <property type="project" value="TreeGrafter"/>
</dbReference>
<evidence type="ECO:0000256" key="3">
    <source>
        <dbReference type="ARBA" id="ARBA00023242"/>
    </source>
</evidence>
<feature type="compositionally biased region" description="Basic residues" evidence="5">
    <location>
        <begin position="919"/>
        <end position="928"/>
    </location>
</feature>
<evidence type="ECO:0000313" key="8">
    <source>
        <dbReference type="Proteomes" id="UP000054144"/>
    </source>
</evidence>
<name>A0A0D7AQM3_9AGAR</name>
<evidence type="ECO:0000313" key="7">
    <source>
        <dbReference type="EMBL" id="KIY53837.1"/>
    </source>
</evidence>